<evidence type="ECO:0000313" key="5">
    <source>
        <dbReference type="Proteomes" id="UP000242699"/>
    </source>
</evidence>
<protein>
    <submittedName>
        <fullName evidence="4">Uncharacterized protein</fullName>
    </submittedName>
</protein>
<evidence type="ECO:0000256" key="3">
    <source>
        <dbReference type="PROSITE-ProRule" id="PRU00339"/>
    </source>
</evidence>
<evidence type="ECO:0000313" key="4">
    <source>
        <dbReference type="EMBL" id="PSR26416.1"/>
    </source>
</evidence>
<sequence>MATKFSDKAEPHYLRAVHYEEQGRIEDAIREYRMANRIKKDLIPARKRLGDLFIRIGRTEEAIQQYEKAVETTSQKRKWKRILVPEEDKYSLPQVLQSLARAYETLGYHDRLVETWTKIAHSSPLQPGDERIIVWAQSKLKDARNDEGNDVDGK</sequence>
<name>A0A2T2WW13_9FIRM</name>
<dbReference type="EMBL" id="PXYT01000036">
    <property type="protein sequence ID" value="PSR26416.1"/>
    <property type="molecule type" value="Genomic_DNA"/>
</dbReference>
<dbReference type="Proteomes" id="UP000242699">
    <property type="component" value="Unassembled WGS sequence"/>
</dbReference>
<comment type="caution">
    <text evidence="4">The sequence shown here is derived from an EMBL/GenBank/DDBJ whole genome shotgun (WGS) entry which is preliminary data.</text>
</comment>
<dbReference type="SMART" id="SM00028">
    <property type="entry name" value="TPR"/>
    <property type="match status" value="2"/>
</dbReference>
<dbReference type="InterPro" id="IPR011990">
    <property type="entry name" value="TPR-like_helical_dom_sf"/>
</dbReference>
<gene>
    <name evidence="4" type="ORF">C7B43_13820</name>
</gene>
<dbReference type="AlphaFoldDB" id="A0A2T2WW13"/>
<dbReference type="Pfam" id="PF13181">
    <property type="entry name" value="TPR_8"/>
    <property type="match status" value="1"/>
</dbReference>
<proteinExistence type="predicted"/>
<reference evidence="4 5" key="1">
    <citation type="journal article" date="2014" name="BMC Genomics">
        <title>Comparison of environmental and isolate Sulfobacillus genomes reveals diverse carbon, sulfur, nitrogen, and hydrogen metabolisms.</title>
        <authorList>
            <person name="Justice N.B."/>
            <person name="Norman A."/>
            <person name="Brown C.T."/>
            <person name="Singh A."/>
            <person name="Thomas B.C."/>
            <person name="Banfield J.F."/>
        </authorList>
    </citation>
    <scope>NUCLEOTIDE SEQUENCE [LARGE SCALE GENOMIC DNA]</scope>
    <source>
        <strain evidence="4">AMDSBA1</strain>
    </source>
</reference>
<keyword evidence="2 3" id="KW-0802">TPR repeat</keyword>
<dbReference type="PANTHER" id="PTHR45586">
    <property type="entry name" value="TPR REPEAT-CONTAINING PROTEIN PA4667"/>
    <property type="match status" value="1"/>
</dbReference>
<organism evidence="4 5">
    <name type="scientific">Sulfobacillus benefaciens</name>
    <dbReference type="NCBI Taxonomy" id="453960"/>
    <lineage>
        <taxon>Bacteria</taxon>
        <taxon>Bacillati</taxon>
        <taxon>Bacillota</taxon>
        <taxon>Clostridia</taxon>
        <taxon>Eubacteriales</taxon>
        <taxon>Clostridiales Family XVII. Incertae Sedis</taxon>
        <taxon>Sulfobacillus</taxon>
    </lineage>
</organism>
<dbReference type="Gene3D" id="1.25.40.10">
    <property type="entry name" value="Tetratricopeptide repeat domain"/>
    <property type="match status" value="1"/>
</dbReference>
<dbReference type="InterPro" id="IPR019734">
    <property type="entry name" value="TPR_rpt"/>
</dbReference>
<feature type="repeat" description="TPR" evidence="3">
    <location>
        <begin position="43"/>
        <end position="76"/>
    </location>
</feature>
<dbReference type="PANTHER" id="PTHR45586:SF1">
    <property type="entry name" value="LIPOPOLYSACCHARIDE ASSEMBLY PROTEIN B"/>
    <property type="match status" value="1"/>
</dbReference>
<dbReference type="PROSITE" id="PS50005">
    <property type="entry name" value="TPR"/>
    <property type="match status" value="1"/>
</dbReference>
<dbReference type="InterPro" id="IPR051012">
    <property type="entry name" value="CellSynth/LPSAsmb/PSIAsmb"/>
</dbReference>
<evidence type="ECO:0000256" key="2">
    <source>
        <dbReference type="ARBA" id="ARBA00022803"/>
    </source>
</evidence>
<keyword evidence="1" id="KW-0677">Repeat</keyword>
<dbReference type="SUPFAM" id="SSF48452">
    <property type="entry name" value="TPR-like"/>
    <property type="match status" value="1"/>
</dbReference>
<evidence type="ECO:0000256" key="1">
    <source>
        <dbReference type="ARBA" id="ARBA00022737"/>
    </source>
</evidence>
<accession>A0A2T2WW13</accession>